<name>A0A195CCT4_9HYME</name>
<dbReference type="Pfam" id="PF16187">
    <property type="entry name" value="Peptidase_M16_M"/>
    <property type="match status" value="1"/>
</dbReference>
<evidence type="ECO:0000256" key="4">
    <source>
        <dbReference type="ARBA" id="ARBA00022801"/>
    </source>
</evidence>
<dbReference type="GO" id="GO:0046872">
    <property type="term" value="F:metal ion binding"/>
    <property type="evidence" value="ECO:0007669"/>
    <property type="project" value="UniProtKB-KW"/>
</dbReference>
<organism evidence="10 11">
    <name type="scientific">Cyphomyrmex costatus</name>
    <dbReference type="NCBI Taxonomy" id="456900"/>
    <lineage>
        <taxon>Eukaryota</taxon>
        <taxon>Metazoa</taxon>
        <taxon>Ecdysozoa</taxon>
        <taxon>Arthropoda</taxon>
        <taxon>Hexapoda</taxon>
        <taxon>Insecta</taxon>
        <taxon>Pterygota</taxon>
        <taxon>Neoptera</taxon>
        <taxon>Endopterygota</taxon>
        <taxon>Hymenoptera</taxon>
        <taxon>Apocrita</taxon>
        <taxon>Aculeata</taxon>
        <taxon>Formicoidea</taxon>
        <taxon>Formicidae</taxon>
        <taxon>Myrmicinae</taxon>
        <taxon>Cyphomyrmex</taxon>
    </lineage>
</organism>
<dbReference type="FunFam" id="3.30.830.10:FF:000005">
    <property type="entry name" value="nardilysin isoform X1"/>
    <property type="match status" value="1"/>
</dbReference>
<dbReference type="InterPro" id="IPR050626">
    <property type="entry name" value="Peptidase_M16"/>
</dbReference>
<dbReference type="GO" id="GO:0008237">
    <property type="term" value="F:metallopeptidase activity"/>
    <property type="evidence" value="ECO:0007669"/>
    <property type="project" value="UniProtKB-KW"/>
</dbReference>
<evidence type="ECO:0000256" key="6">
    <source>
        <dbReference type="ARBA" id="ARBA00023049"/>
    </source>
</evidence>
<dbReference type="PANTHER" id="PTHR43690">
    <property type="entry name" value="NARDILYSIN"/>
    <property type="match status" value="1"/>
</dbReference>
<reference evidence="10 11" key="1">
    <citation type="submission" date="2016-03" db="EMBL/GenBank/DDBJ databases">
        <title>Cyphomyrmex costatus WGS genome.</title>
        <authorList>
            <person name="Nygaard S."/>
            <person name="Hu H."/>
            <person name="Boomsma J."/>
            <person name="Zhang G."/>
        </authorList>
    </citation>
    <scope>NUCLEOTIDE SEQUENCE [LARGE SCALE GENOMIC DNA]</scope>
    <source>
        <strain evidence="10">MS0001</strain>
        <tissue evidence="10">Whole body</tissue>
    </source>
</reference>
<dbReference type="Pfam" id="PF00675">
    <property type="entry name" value="Peptidase_M16"/>
    <property type="match status" value="1"/>
</dbReference>
<proteinExistence type="inferred from homology"/>
<dbReference type="InterPro" id="IPR032632">
    <property type="entry name" value="Peptidase_M16_M"/>
</dbReference>
<dbReference type="InterPro" id="IPR011765">
    <property type="entry name" value="Pept_M16_N"/>
</dbReference>
<evidence type="ECO:0000313" key="11">
    <source>
        <dbReference type="Proteomes" id="UP000078542"/>
    </source>
</evidence>
<dbReference type="Proteomes" id="UP000078542">
    <property type="component" value="Unassembled WGS sequence"/>
</dbReference>
<keyword evidence="11" id="KW-1185">Reference proteome</keyword>
<dbReference type="Gene3D" id="3.30.830.10">
    <property type="entry name" value="Metalloenzyme, LuxS/M16 peptidase-like"/>
    <property type="match status" value="4"/>
</dbReference>
<feature type="domain" description="Peptidase M16 C-terminal" evidence="8">
    <location>
        <begin position="596"/>
        <end position="778"/>
    </location>
</feature>
<keyword evidence="6" id="KW-0482">Metalloprotease</keyword>
<evidence type="ECO:0000259" key="7">
    <source>
        <dbReference type="Pfam" id="PF00675"/>
    </source>
</evidence>
<feature type="domain" description="Peptidase M16 C-terminal" evidence="8">
    <location>
        <begin position="122"/>
        <end position="301"/>
    </location>
</feature>
<dbReference type="AlphaFoldDB" id="A0A195CCT4"/>
<dbReference type="Pfam" id="PF05193">
    <property type="entry name" value="Peptidase_M16_C"/>
    <property type="match status" value="2"/>
</dbReference>
<dbReference type="STRING" id="456900.A0A195CCT4"/>
<evidence type="ECO:0000259" key="8">
    <source>
        <dbReference type="Pfam" id="PF05193"/>
    </source>
</evidence>
<dbReference type="InterPro" id="IPR011249">
    <property type="entry name" value="Metalloenz_LuxS/M16"/>
</dbReference>
<feature type="domain" description="Peptidase M16 middle/third" evidence="9">
    <location>
        <begin position="325"/>
        <end position="589"/>
    </location>
</feature>
<evidence type="ECO:0000313" key="10">
    <source>
        <dbReference type="EMBL" id="KYM98612.1"/>
    </source>
</evidence>
<keyword evidence="5" id="KW-0862">Zinc</keyword>
<evidence type="ECO:0000259" key="9">
    <source>
        <dbReference type="Pfam" id="PF16187"/>
    </source>
</evidence>
<comment type="similarity">
    <text evidence="1">Belongs to the peptidase M16 family.</text>
</comment>
<keyword evidence="2" id="KW-0645">Protease</keyword>
<evidence type="ECO:0000256" key="5">
    <source>
        <dbReference type="ARBA" id="ARBA00022833"/>
    </source>
</evidence>
<sequence length="868" mass="103019">MLHLNSRKYFEECNFKEFISENGGSTYASTECETTTLYFEIDNKYLLPALERFVAVLTEPLIEKEILKQWRTTIEKDLQINLLFYKNIKEQLLSSFAQTGHPSRKFFKDDRILHKDDETLLDEILIFKRHHYSAHRMKFVVEAHLPTYILEKYISKCFSDFPRNKLLSDDFTIFKEGSFHTPTFQKMYTIKPVDNISRLEVTWPMPSLFDYYLCKPHQYISWIIEHRGKGTLTSYLRKKWNCEVTCNNESSFMHNSMYTLFNLTVTLSDVGLQHLEEILDAIFSFINLLKEEGPQKRIYNEIHKIKEDNFRFLNDDKAYKMDIMKGTYVQNLSKKMHFYPSRDYITGNKLYFAYNPNYIQYCLNYLKPETANIIISCKSCIEFNKITSWSTEIPNELIENWNSIKPLPDFHLPLQNAFLTYDFSLMKRLPVTPKYPIKLHKDYVSEIWYYPNPRFYFPKCYVYFHFVSSLALQSLKNTTLMDIYCNVLSYLLEEELYPATIAGLHYEIKNAEKGITIKINGFNEKMPLLLTTIAKYIKDYPILVTKDLFERIKVQLLNTYYNSFMDPRTLVENVKLSILKFVHYTFVDIHTAIRTINFEDFHDFVKSFTNNLYIQCLVQGNMTKNTVKENVLQFVKIINCNPLTIDVSDKIKMIRIPLGTNYCKLKNVNKFDATSVVINYYQTNIVSIKLLMLIQLIIEIMTANSLCLKSSSVEQAFNDVSFSIKNLNGILGYFITVRTSANKHTTEYIDQKIEKYLQEFNILLKEFSEEELNLIKDAIKKRWHQDCYNAKLDVEQNWNEIIQFEYMFDILEKKERALRNITINDMREWFAKHIMNKSNYRKLSVQVAGTNENKKEIMKPNREYYIYA</sequence>
<feature type="domain" description="Peptidase M16 N-terminal" evidence="7">
    <location>
        <begin position="1"/>
        <end position="85"/>
    </location>
</feature>
<dbReference type="SUPFAM" id="SSF63411">
    <property type="entry name" value="LuxS/MPP-like metallohydrolase"/>
    <property type="match status" value="4"/>
</dbReference>
<dbReference type="InterPro" id="IPR007863">
    <property type="entry name" value="Peptidase_M16_C"/>
</dbReference>
<protein>
    <submittedName>
        <fullName evidence="10">Nardilysin</fullName>
    </submittedName>
</protein>
<dbReference type="EMBL" id="KQ977935">
    <property type="protein sequence ID" value="KYM98612.1"/>
    <property type="molecule type" value="Genomic_DNA"/>
</dbReference>
<accession>A0A195CCT4</accession>
<evidence type="ECO:0000256" key="2">
    <source>
        <dbReference type="ARBA" id="ARBA00022670"/>
    </source>
</evidence>
<evidence type="ECO:0000256" key="3">
    <source>
        <dbReference type="ARBA" id="ARBA00022723"/>
    </source>
</evidence>
<keyword evidence="4" id="KW-0378">Hydrolase</keyword>
<dbReference type="PANTHER" id="PTHR43690:SF18">
    <property type="entry name" value="INSULIN-DEGRADING ENZYME-RELATED"/>
    <property type="match status" value="1"/>
</dbReference>
<dbReference type="GO" id="GO:0006508">
    <property type="term" value="P:proteolysis"/>
    <property type="evidence" value="ECO:0007669"/>
    <property type="project" value="UniProtKB-KW"/>
</dbReference>
<keyword evidence="3" id="KW-0479">Metal-binding</keyword>
<gene>
    <name evidence="10" type="ORF">ALC62_10580</name>
</gene>
<evidence type="ECO:0000256" key="1">
    <source>
        <dbReference type="ARBA" id="ARBA00007261"/>
    </source>
</evidence>